<gene>
    <name evidence="1" type="ORF">O181_105708</name>
</gene>
<sequence>MKTPNRYMLIWQIAIQEYKGNMTIFHKEGKIHKSTDGLSRWASANTPDNTAYLPLEAQPHIPIKGSNITDIGTELFEEVRESFNQDNNCHILSSLLYKDCKDTLLVNVLDEVWKNSYSEGRFHLFYGIIYNRIKHSCVMKLYSRLHINTLIN</sequence>
<evidence type="ECO:0000313" key="2">
    <source>
        <dbReference type="Proteomes" id="UP000765509"/>
    </source>
</evidence>
<name>A0A9Q3JPF7_9BASI</name>
<protein>
    <submittedName>
        <fullName evidence="1">Uncharacterized protein</fullName>
    </submittedName>
</protein>
<evidence type="ECO:0000313" key="1">
    <source>
        <dbReference type="EMBL" id="MBW0565993.1"/>
    </source>
</evidence>
<reference evidence="1" key="1">
    <citation type="submission" date="2021-03" db="EMBL/GenBank/DDBJ databases">
        <title>Draft genome sequence of rust myrtle Austropuccinia psidii MF-1, a brazilian biotype.</title>
        <authorList>
            <person name="Quecine M.C."/>
            <person name="Pachon D.M.R."/>
            <person name="Bonatelli M.L."/>
            <person name="Correr F.H."/>
            <person name="Franceschini L.M."/>
            <person name="Leite T.F."/>
            <person name="Margarido G.R.A."/>
            <person name="Almeida C.A."/>
            <person name="Ferrarezi J.A."/>
            <person name="Labate C.A."/>
        </authorList>
    </citation>
    <scope>NUCLEOTIDE SEQUENCE</scope>
    <source>
        <strain evidence="1">MF-1</strain>
    </source>
</reference>
<dbReference type="AlphaFoldDB" id="A0A9Q3JPF7"/>
<keyword evidence="2" id="KW-1185">Reference proteome</keyword>
<comment type="caution">
    <text evidence="1">The sequence shown here is derived from an EMBL/GenBank/DDBJ whole genome shotgun (WGS) entry which is preliminary data.</text>
</comment>
<dbReference type="EMBL" id="AVOT02078366">
    <property type="protein sequence ID" value="MBW0565993.1"/>
    <property type="molecule type" value="Genomic_DNA"/>
</dbReference>
<accession>A0A9Q3JPF7</accession>
<organism evidence="1 2">
    <name type="scientific">Austropuccinia psidii MF-1</name>
    <dbReference type="NCBI Taxonomy" id="1389203"/>
    <lineage>
        <taxon>Eukaryota</taxon>
        <taxon>Fungi</taxon>
        <taxon>Dikarya</taxon>
        <taxon>Basidiomycota</taxon>
        <taxon>Pucciniomycotina</taxon>
        <taxon>Pucciniomycetes</taxon>
        <taxon>Pucciniales</taxon>
        <taxon>Sphaerophragmiaceae</taxon>
        <taxon>Austropuccinia</taxon>
    </lineage>
</organism>
<proteinExistence type="predicted"/>
<dbReference type="Proteomes" id="UP000765509">
    <property type="component" value="Unassembled WGS sequence"/>
</dbReference>